<dbReference type="EMBL" id="KN818513">
    <property type="protein sequence ID" value="KIL55457.1"/>
    <property type="molecule type" value="Genomic_DNA"/>
</dbReference>
<dbReference type="Proteomes" id="UP000054549">
    <property type="component" value="Unassembled WGS sequence"/>
</dbReference>
<proteinExistence type="predicted"/>
<reference evidence="1 2" key="1">
    <citation type="submission" date="2014-04" db="EMBL/GenBank/DDBJ databases">
        <title>Evolutionary Origins and Diversification of the Mycorrhizal Mutualists.</title>
        <authorList>
            <consortium name="DOE Joint Genome Institute"/>
            <consortium name="Mycorrhizal Genomics Consortium"/>
            <person name="Kohler A."/>
            <person name="Kuo A."/>
            <person name="Nagy L.G."/>
            <person name="Floudas D."/>
            <person name="Copeland A."/>
            <person name="Barry K.W."/>
            <person name="Cichocki N."/>
            <person name="Veneault-Fourrey C."/>
            <person name="LaButti K."/>
            <person name="Lindquist E.A."/>
            <person name="Lipzen A."/>
            <person name="Lundell T."/>
            <person name="Morin E."/>
            <person name="Murat C."/>
            <person name="Riley R."/>
            <person name="Ohm R."/>
            <person name="Sun H."/>
            <person name="Tunlid A."/>
            <person name="Henrissat B."/>
            <person name="Grigoriev I.V."/>
            <person name="Hibbett D.S."/>
            <person name="Martin F."/>
        </authorList>
    </citation>
    <scope>NUCLEOTIDE SEQUENCE [LARGE SCALE GENOMIC DNA]</scope>
    <source>
        <strain evidence="1 2">Koide BX008</strain>
    </source>
</reference>
<evidence type="ECO:0000313" key="1">
    <source>
        <dbReference type="EMBL" id="KIL55457.1"/>
    </source>
</evidence>
<dbReference type="InParanoid" id="A0A0C2W2Z3"/>
<protein>
    <submittedName>
        <fullName evidence="1">Uncharacterized protein</fullName>
    </submittedName>
</protein>
<evidence type="ECO:0000313" key="2">
    <source>
        <dbReference type="Proteomes" id="UP000054549"/>
    </source>
</evidence>
<accession>A0A0C2W2Z3</accession>
<dbReference type="AlphaFoldDB" id="A0A0C2W2Z3"/>
<sequence length="183" mass="20991">MGRPQLHYTPEEKQAANRAKSKRHYERYKLFTHKGTQVRRIRAKNTVQVLLLPFPEHTTNFTSQSISYWCKRVAAIQDKLRQCTAPSSNAYVAGLYDKFMKTADEALIDRAVAKVQSFRKQLLDCEHNILQLAGVGKALDAVHEIVCEVGMIIKCLEEILCLAMTDISELVNMHEQKQLLYQI</sequence>
<dbReference type="OrthoDB" id="2654423at2759"/>
<organism evidence="1 2">
    <name type="scientific">Amanita muscaria (strain Koide BX008)</name>
    <dbReference type="NCBI Taxonomy" id="946122"/>
    <lineage>
        <taxon>Eukaryota</taxon>
        <taxon>Fungi</taxon>
        <taxon>Dikarya</taxon>
        <taxon>Basidiomycota</taxon>
        <taxon>Agaricomycotina</taxon>
        <taxon>Agaricomycetes</taxon>
        <taxon>Agaricomycetidae</taxon>
        <taxon>Agaricales</taxon>
        <taxon>Pluteineae</taxon>
        <taxon>Amanitaceae</taxon>
        <taxon>Amanita</taxon>
    </lineage>
</organism>
<keyword evidence="2" id="KW-1185">Reference proteome</keyword>
<dbReference type="HOGENOM" id="CLU_101470_0_1_1"/>
<gene>
    <name evidence="1" type="ORF">M378DRAFT_90885</name>
</gene>
<name>A0A0C2W2Z3_AMAMK</name>